<comment type="function">
    <text evidence="6">Mechanosensitive channel that participates in the regulation of osmotic pressure changes within the cell, opening in response to stretch forces in the membrane lipid bilayer, without the need for other proteins. Contributes to normal resistance to hypoosmotic shock. Forms an ion channel of 1.0 nanosiemens conductance with a slight preference for anions.</text>
</comment>
<keyword evidence="6" id="KW-0407">Ion channel</keyword>
<keyword evidence="6" id="KW-0813">Transport</keyword>
<dbReference type="PANTHER" id="PTHR30221">
    <property type="entry name" value="SMALL-CONDUCTANCE MECHANOSENSITIVE CHANNEL"/>
    <property type="match status" value="1"/>
</dbReference>
<keyword evidence="11" id="KW-1185">Reference proteome</keyword>
<keyword evidence="6" id="KW-0997">Cell inner membrane</keyword>
<keyword evidence="2" id="KW-1003">Cell membrane</keyword>
<dbReference type="Gene3D" id="3.30.70.100">
    <property type="match status" value="1"/>
</dbReference>
<evidence type="ECO:0000259" key="9">
    <source>
        <dbReference type="PROSITE" id="PS50914"/>
    </source>
</evidence>
<keyword evidence="8" id="KW-0732">Signal</keyword>
<feature type="compositionally biased region" description="Polar residues" evidence="7">
    <location>
        <begin position="473"/>
        <end position="483"/>
    </location>
</feature>
<feature type="signal peptide" evidence="8">
    <location>
        <begin position="1"/>
        <end position="37"/>
    </location>
</feature>
<evidence type="ECO:0000313" key="11">
    <source>
        <dbReference type="Proteomes" id="UP001597304"/>
    </source>
</evidence>
<dbReference type="Gene3D" id="2.30.30.60">
    <property type="match status" value="1"/>
</dbReference>
<feature type="transmembrane region" description="Helical" evidence="6">
    <location>
        <begin position="166"/>
        <end position="191"/>
    </location>
</feature>
<keyword evidence="5 6" id="KW-0472">Membrane</keyword>
<comment type="caution">
    <text evidence="10">The sequence shown here is derived from an EMBL/GenBank/DDBJ whole genome shotgun (WGS) entry which is preliminary data.</text>
</comment>
<dbReference type="EMBL" id="JBHUEJ010000016">
    <property type="protein sequence ID" value="MFD1710497.1"/>
    <property type="molecule type" value="Genomic_DNA"/>
</dbReference>
<protein>
    <recommendedName>
        <fullName evidence="6">Small-conductance mechanosensitive channel</fullName>
    </recommendedName>
</protein>
<reference evidence="11" key="1">
    <citation type="journal article" date="2019" name="Int. J. Syst. Evol. Microbiol.">
        <title>The Global Catalogue of Microorganisms (GCM) 10K type strain sequencing project: providing services to taxonomists for standard genome sequencing and annotation.</title>
        <authorList>
            <consortium name="The Broad Institute Genomics Platform"/>
            <consortium name="The Broad Institute Genome Sequencing Center for Infectious Disease"/>
            <person name="Wu L."/>
            <person name="Ma J."/>
        </authorList>
    </citation>
    <scope>NUCLEOTIDE SEQUENCE [LARGE SCALE GENOMIC DNA]</scope>
    <source>
        <strain evidence="11">LMG 29247</strain>
    </source>
</reference>
<feature type="region of interest" description="Disordered" evidence="7">
    <location>
        <begin position="429"/>
        <end position="483"/>
    </location>
</feature>
<dbReference type="Pfam" id="PF04972">
    <property type="entry name" value="BON"/>
    <property type="match status" value="1"/>
</dbReference>
<evidence type="ECO:0000256" key="8">
    <source>
        <dbReference type="SAM" id="SignalP"/>
    </source>
</evidence>
<feature type="chain" id="PRO_5045104205" description="Small-conductance mechanosensitive channel" evidence="8">
    <location>
        <begin position="38"/>
        <end position="483"/>
    </location>
</feature>
<keyword evidence="6" id="KW-0406">Ion transport</keyword>
<dbReference type="Gene3D" id="1.10.287.1260">
    <property type="match status" value="1"/>
</dbReference>
<evidence type="ECO:0000256" key="3">
    <source>
        <dbReference type="ARBA" id="ARBA00022692"/>
    </source>
</evidence>
<dbReference type="InterPro" id="IPR010920">
    <property type="entry name" value="LSM_dom_sf"/>
</dbReference>
<evidence type="ECO:0000313" key="10">
    <source>
        <dbReference type="EMBL" id="MFD1710497.1"/>
    </source>
</evidence>
<evidence type="ECO:0000256" key="7">
    <source>
        <dbReference type="SAM" id="MobiDB-lite"/>
    </source>
</evidence>
<gene>
    <name evidence="10" type="ORF">ACFSF0_07755</name>
</gene>
<comment type="subunit">
    <text evidence="6">Homoheptamer.</text>
</comment>
<evidence type="ECO:0000256" key="5">
    <source>
        <dbReference type="ARBA" id="ARBA00023136"/>
    </source>
</evidence>
<dbReference type="SUPFAM" id="SSF82689">
    <property type="entry name" value="Mechanosensitive channel protein MscS (YggB), C-terminal domain"/>
    <property type="match status" value="1"/>
</dbReference>
<accession>A0ABW4KRL9</accession>
<evidence type="ECO:0000256" key="4">
    <source>
        <dbReference type="ARBA" id="ARBA00022989"/>
    </source>
</evidence>
<comment type="caution">
    <text evidence="6">Lacks conserved residue(s) required for the propagation of feature annotation.</text>
</comment>
<dbReference type="InterPro" id="IPR023408">
    <property type="entry name" value="MscS_beta-dom_sf"/>
</dbReference>
<evidence type="ECO:0000256" key="1">
    <source>
        <dbReference type="ARBA" id="ARBA00004651"/>
    </source>
</evidence>
<dbReference type="RefSeq" id="WP_187265653.1">
    <property type="nucleotide sequence ID" value="NZ_JBHUEJ010000016.1"/>
</dbReference>
<feature type="domain" description="BON" evidence="9">
    <location>
        <begin position="80"/>
        <end position="146"/>
    </location>
</feature>
<evidence type="ECO:0000256" key="6">
    <source>
        <dbReference type="RuleBase" id="RU369025"/>
    </source>
</evidence>
<keyword evidence="4 6" id="KW-1133">Transmembrane helix</keyword>
<keyword evidence="3 6" id="KW-0812">Transmembrane</keyword>
<comment type="subcellular location">
    <subcellularLocation>
        <location evidence="6">Cell inner membrane</location>
        <topology evidence="6">Multi-pass membrane protein</topology>
    </subcellularLocation>
    <subcellularLocation>
        <location evidence="1">Cell membrane</location>
        <topology evidence="1">Multi-pass membrane protein</topology>
    </subcellularLocation>
</comment>
<dbReference type="Gene3D" id="3.30.1340.30">
    <property type="match status" value="1"/>
</dbReference>
<organism evidence="10 11">
    <name type="scientific">Ottowia flava</name>
    <dbReference type="NCBI Taxonomy" id="2675430"/>
    <lineage>
        <taxon>Bacteria</taxon>
        <taxon>Pseudomonadati</taxon>
        <taxon>Pseudomonadota</taxon>
        <taxon>Betaproteobacteria</taxon>
        <taxon>Burkholderiales</taxon>
        <taxon>Comamonadaceae</taxon>
        <taxon>Ottowia</taxon>
    </lineage>
</organism>
<dbReference type="Pfam" id="PF00924">
    <property type="entry name" value="MS_channel_2nd"/>
    <property type="match status" value="1"/>
</dbReference>
<feature type="transmembrane region" description="Helical" evidence="6">
    <location>
        <begin position="212"/>
        <end position="230"/>
    </location>
</feature>
<dbReference type="InterPro" id="IPR007055">
    <property type="entry name" value="BON_dom"/>
</dbReference>
<dbReference type="PROSITE" id="PS50914">
    <property type="entry name" value="BON"/>
    <property type="match status" value="1"/>
</dbReference>
<comment type="similarity">
    <text evidence="6">Belongs to the MscS (TC 1.A.23) family.</text>
</comment>
<sequence>MLRLTDFFLARSLAPWSRLRALALLVATCALTLPAAAQDVVQAITALTQSSRPSAAASEAPPPQADPKLVQQAARATQKDDERILAQVTARLARSASFRLVSASVQAGVAVLSGSVPDNESRQLAAKVVGAVDGVVAVENQLTLAADFNARLRETWEIFKDRVTRFVAAIPLMGVAVLIVFIANGLGGWLSRHLGVVRLDSHNPFLGTVVRRGVRAGFLIVGLLLALDLLGATSLVTALLGSAGVVGIVLGFAFRDMAENYLSGILLSLRRPFEPRDHVRIDAHEGRVVSLSTRNTVLMTLDGNELLLPNATVFKAVILNFTHNPKRRLSFQLSIGSDKDLQAAQDLGVATLAAMTGVLNDPGPSAAVDAVTSASVAINYYAWVDQRETDFGKARSEAIRLVKLALEQAGMGIATTVYQVKMLPPDAASPAPDPIPAPVQAAEVASAQGDVSPSTELEDQLTQERARKAGQDMLNTPSPRKAD</sequence>
<dbReference type="InterPro" id="IPR011066">
    <property type="entry name" value="MscS_channel_C_sf"/>
</dbReference>
<dbReference type="Proteomes" id="UP001597304">
    <property type="component" value="Unassembled WGS sequence"/>
</dbReference>
<dbReference type="PANTHER" id="PTHR30221:SF1">
    <property type="entry name" value="SMALL-CONDUCTANCE MECHANOSENSITIVE CHANNEL"/>
    <property type="match status" value="1"/>
</dbReference>
<dbReference type="InterPro" id="IPR006685">
    <property type="entry name" value="MscS_channel_2nd"/>
</dbReference>
<dbReference type="SUPFAM" id="SSF50182">
    <property type="entry name" value="Sm-like ribonucleoproteins"/>
    <property type="match status" value="1"/>
</dbReference>
<name>A0ABW4KRL9_9BURK</name>
<dbReference type="InterPro" id="IPR045275">
    <property type="entry name" value="MscS_archaea/bacteria_type"/>
</dbReference>
<proteinExistence type="inferred from homology"/>
<evidence type="ECO:0000256" key="2">
    <source>
        <dbReference type="ARBA" id="ARBA00022475"/>
    </source>
</evidence>